<dbReference type="SUPFAM" id="SSF50630">
    <property type="entry name" value="Acid proteases"/>
    <property type="match status" value="1"/>
</dbReference>
<protein>
    <recommendedName>
        <fullName evidence="3">Peptidase A1 domain-containing protein</fullName>
    </recommendedName>
</protein>
<keyword evidence="2" id="KW-0472">Membrane</keyword>
<dbReference type="Proteomes" id="UP000186583">
    <property type="component" value="Unassembled WGS sequence"/>
</dbReference>
<feature type="compositionally biased region" description="Basic and acidic residues" evidence="1">
    <location>
        <begin position="439"/>
        <end position="450"/>
    </location>
</feature>
<feature type="compositionally biased region" description="Pro residues" evidence="1">
    <location>
        <begin position="505"/>
        <end position="514"/>
    </location>
</feature>
<gene>
    <name evidence="4" type="ORF">CCHL11_04618</name>
</gene>
<feature type="region of interest" description="Disordered" evidence="1">
    <location>
        <begin position="486"/>
        <end position="564"/>
    </location>
</feature>
<name>A0A1Q8RRH2_9PEZI</name>
<dbReference type="Pfam" id="PF00026">
    <property type="entry name" value="Asp"/>
    <property type="match status" value="1"/>
</dbReference>
<proteinExistence type="predicted"/>
<reference evidence="4 5" key="1">
    <citation type="submission" date="2016-11" db="EMBL/GenBank/DDBJ databases">
        <title>Draft Genome Assembly of Colletotrichum chlorophyti a pathogen of herbaceous plants.</title>
        <authorList>
            <person name="Gan P."/>
            <person name="Narusaka M."/>
            <person name="Tsushima A."/>
            <person name="Narusaka Y."/>
            <person name="Takano Y."/>
            <person name="Shirasu K."/>
        </authorList>
    </citation>
    <scope>NUCLEOTIDE SEQUENCE [LARGE SCALE GENOMIC DNA]</scope>
    <source>
        <strain evidence="4 5">NTL11</strain>
    </source>
</reference>
<dbReference type="EMBL" id="MPGH01000108">
    <property type="protein sequence ID" value="OLN86915.1"/>
    <property type="molecule type" value="Genomic_DNA"/>
</dbReference>
<evidence type="ECO:0000256" key="1">
    <source>
        <dbReference type="SAM" id="MobiDB-lite"/>
    </source>
</evidence>
<feature type="region of interest" description="Disordered" evidence="1">
    <location>
        <begin position="393"/>
        <end position="423"/>
    </location>
</feature>
<accession>A0A1Q8RRH2</accession>
<keyword evidence="5" id="KW-1185">Reference proteome</keyword>
<dbReference type="Gene3D" id="2.40.70.10">
    <property type="entry name" value="Acid Proteases"/>
    <property type="match status" value="1"/>
</dbReference>
<dbReference type="InterPro" id="IPR033121">
    <property type="entry name" value="PEPTIDASE_A1"/>
</dbReference>
<feature type="region of interest" description="Disordered" evidence="1">
    <location>
        <begin position="439"/>
        <end position="464"/>
    </location>
</feature>
<evidence type="ECO:0000313" key="5">
    <source>
        <dbReference type="Proteomes" id="UP000186583"/>
    </source>
</evidence>
<keyword evidence="2" id="KW-1133">Transmembrane helix</keyword>
<evidence type="ECO:0000256" key="2">
    <source>
        <dbReference type="SAM" id="Phobius"/>
    </source>
</evidence>
<feature type="compositionally biased region" description="Polar residues" evidence="1">
    <location>
        <begin position="535"/>
        <end position="564"/>
    </location>
</feature>
<feature type="transmembrane region" description="Helical" evidence="2">
    <location>
        <begin position="364"/>
        <end position="384"/>
    </location>
</feature>
<dbReference type="OrthoDB" id="5361565at2759"/>
<feature type="domain" description="Peptidase A1" evidence="3">
    <location>
        <begin position="114"/>
        <end position="329"/>
    </location>
</feature>
<dbReference type="AlphaFoldDB" id="A0A1Q8RRH2"/>
<sequence>MRMSTLLNNTRVRNSLDCPDNNTYAFIGCQGASGSVYDATRGSFAQVYNINDWNVTTVDQQPDEGSASVLHGYDVANFTDKPAVTYGFPLEVWADFNSMNRSAIALGPDSSTISSFVRNKLVPTEAFSIDFGSTSESYSRDGQIVFGGVNEARYNESTKVEFPLWGAGVAAPCPLQVLIADVVVTNKNGDTSLMSDPNARIPACIDTVQNSFSLTTAMFSKLQTIGNHIATDGKAFGDAEFPADRESLLGSLTIKLSNGYTTVIPHYEFVSHVRGTDSRGTYAVLNNTRITANVASGLSDLGNNITILGGIYLSQNYLHVDYKANKFWLSPQVKNGTLPNHITASCNGTTEATTKNGSALGLKIGVPVAIGAAMIALLALWFWLKNRKRTAKSAGPIRSIPRGNEKRDAPDSKSSTTQFAGYHNVNQTNAGVHMELEGDLGRQEQQRAELPEPAPAYSRQSDWPRMNSIQGEHASYYRQFEEPGVESYELADTSPNPQVAVPAHATPPPPPPPPLKRHDSELSDNWLPSPATLRKQPSNFSDVVSPTSTVRANSTRQNPHNSPF</sequence>
<organism evidence="4 5">
    <name type="scientific">Colletotrichum chlorophyti</name>
    <dbReference type="NCBI Taxonomy" id="708187"/>
    <lineage>
        <taxon>Eukaryota</taxon>
        <taxon>Fungi</taxon>
        <taxon>Dikarya</taxon>
        <taxon>Ascomycota</taxon>
        <taxon>Pezizomycotina</taxon>
        <taxon>Sordariomycetes</taxon>
        <taxon>Hypocreomycetidae</taxon>
        <taxon>Glomerellales</taxon>
        <taxon>Glomerellaceae</taxon>
        <taxon>Colletotrichum</taxon>
    </lineage>
</organism>
<dbReference type="STRING" id="708187.A0A1Q8RRH2"/>
<comment type="caution">
    <text evidence="4">The sequence shown here is derived from an EMBL/GenBank/DDBJ whole genome shotgun (WGS) entry which is preliminary data.</text>
</comment>
<feature type="compositionally biased region" description="Polar residues" evidence="1">
    <location>
        <begin position="412"/>
        <end position="423"/>
    </location>
</feature>
<evidence type="ECO:0000313" key="4">
    <source>
        <dbReference type="EMBL" id="OLN86915.1"/>
    </source>
</evidence>
<evidence type="ECO:0000259" key="3">
    <source>
        <dbReference type="Pfam" id="PF00026"/>
    </source>
</evidence>
<dbReference type="InterPro" id="IPR021109">
    <property type="entry name" value="Peptidase_aspartic_dom_sf"/>
</dbReference>
<keyword evidence="2" id="KW-0812">Transmembrane</keyword>